<name>V4KES3_EUTSA</name>
<feature type="domain" description="F-box associated beta-propeller type 1" evidence="1">
    <location>
        <begin position="86"/>
        <end position="138"/>
    </location>
</feature>
<dbReference type="Proteomes" id="UP000030689">
    <property type="component" value="Unassembled WGS sequence"/>
</dbReference>
<reference evidence="2 3" key="1">
    <citation type="journal article" date="2013" name="Front. Plant Sci.">
        <title>The Reference Genome of the Halophytic Plant Eutrema salsugineum.</title>
        <authorList>
            <person name="Yang R."/>
            <person name="Jarvis D.E."/>
            <person name="Chen H."/>
            <person name="Beilstein M.A."/>
            <person name="Grimwood J."/>
            <person name="Jenkins J."/>
            <person name="Shu S."/>
            <person name="Prochnik S."/>
            <person name="Xin M."/>
            <person name="Ma C."/>
            <person name="Schmutz J."/>
            <person name="Wing R.A."/>
            <person name="Mitchell-Olds T."/>
            <person name="Schumaker K.S."/>
            <person name="Wang X."/>
        </authorList>
    </citation>
    <scope>NUCLEOTIDE SEQUENCE [LARGE SCALE GENOMIC DNA]</scope>
</reference>
<dbReference type="Pfam" id="PF07734">
    <property type="entry name" value="FBA_1"/>
    <property type="match status" value="2"/>
</dbReference>
<proteinExistence type="predicted"/>
<feature type="non-terminal residue" evidence="2">
    <location>
        <position position="143"/>
    </location>
</feature>
<evidence type="ECO:0000313" key="3">
    <source>
        <dbReference type="Proteomes" id="UP000030689"/>
    </source>
</evidence>
<organism evidence="2 3">
    <name type="scientific">Eutrema salsugineum</name>
    <name type="common">Saltwater cress</name>
    <name type="synonym">Sisymbrium salsugineum</name>
    <dbReference type="NCBI Taxonomy" id="72664"/>
    <lineage>
        <taxon>Eukaryota</taxon>
        <taxon>Viridiplantae</taxon>
        <taxon>Streptophyta</taxon>
        <taxon>Embryophyta</taxon>
        <taxon>Tracheophyta</taxon>
        <taxon>Spermatophyta</taxon>
        <taxon>Magnoliopsida</taxon>
        <taxon>eudicotyledons</taxon>
        <taxon>Gunneridae</taxon>
        <taxon>Pentapetalae</taxon>
        <taxon>rosids</taxon>
        <taxon>malvids</taxon>
        <taxon>Brassicales</taxon>
        <taxon>Brassicaceae</taxon>
        <taxon>Eutremeae</taxon>
        <taxon>Eutrema</taxon>
    </lineage>
</organism>
<dbReference type="KEGG" id="eus:EUTSA_v10024017mg"/>
<evidence type="ECO:0000313" key="2">
    <source>
        <dbReference type="EMBL" id="ESQ29639.1"/>
    </source>
</evidence>
<dbReference type="AlphaFoldDB" id="V4KES3"/>
<dbReference type="Gramene" id="ESQ29639">
    <property type="protein sequence ID" value="ESQ29639"/>
    <property type="gene ID" value="EUTSA_v10024017mg"/>
</dbReference>
<evidence type="ECO:0000259" key="1">
    <source>
        <dbReference type="Pfam" id="PF07734"/>
    </source>
</evidence>
<sequence length="143" mass="16236">MGSSSFIAILDSVSTVWNPCLRETRWGWIKLKFSLLGMVYDSSGPGKSYKIVGYTVNINHLTLAIYDCATNSWKFVDDGQYEGKSRTKIILSILMSLRFSLLERCDETLETKIWVTKKKITNGDDGEDVVWIKFMSVSTPNFS</sequence>
<keyword evidence="3" id="KW-1185">Reference proteome</keyword>
<protein>
    <recommendedName>
        <fullName evidence="1">F-box associated beta-propeller type 1 domain-containing protein</fullName>
    </recommendedName>
</protein>
<gene>
    <name evidence="2" type="ORF">EUTSA_v10024017mg</name>
</gene>
<accession>V4KES3</accession>
<feature type="domain" description="F-box associated beta-propeller type 1" evidence="1">
    <location>
        <begin position="13"/>
        <end position="78"/>
    </location>
</feature>
<dbReference type="InterPro" id="IPR006527">
    <property type="entry name" value="F-box-assoc_dom_typ1"/>
</dbReference>
<dbReference type="EMBL" id="KI517881">
    <property type="protein sequence ID" value="ESQ29639.1"/>
    <property type="molecule type" value="Genomic_DNA"/>
</dbReference>